<feature type="compositionally biased region" description="Basic and acidic residues" evidence="1">
    <location>
        <begin position="1"/>
        <end position="19"/>
    </location>
</feature>
<gene>
    <name evidence="2" type="ORF">M407DRAFT_12019</name>
</gene>
<dbReference type="EMBL" id="KN823308">
    <property type="protein sequence ID" value="KIO18151.1"/>
    <property type="molecule type" value="Genomic_DNA"/>
</dbReference>
<proteinExistence type="predicted"/>
<dbReference type="Proteomes" id="UP000054248">
    <property type="component" value="Unassembled WGS sequence"/>
</dbReference>
<sequence>MHRAERDRCRSKLGDDAHQSRTNHRTALITRAKDTGNHHSVIALTVHRGDYARLQEGQSKVAGRQEEVVVVEWYKTYGEGGGTTTGWDWSPNRELERYMNEIETMMEIRNKNGLAKRSGGNCRPAEADKVVRRERGVM</sequence>
<evidence type="ECO:0000313" key="2">
    <source>
        <dbReference type="EMBL" id="KIO18151.1"/>
    </source>
</evidence>
<evidence type="ECO:0000313" key="3">
    <source>
        <dbReference type="Proteomes" id="UP000054248"/>
    </source>
</evidence>
<dbReference type="HOGENOM" id="CLU_1856762_0_0_1"/>
<reference evidence="3" key="2">
    <citation type="submission" date="2015-01" db="EMBL/GenBank/DDBJ databases">
        <title>Evolutionary Origins and Diversification of the Mycorrhizal Mutualists.</title>
        <authorList>
            <consortium name="DOE Joint Genome Institute"/>
            <consortium name="Mycorrhizal Genomics Consortium"/>
            <person name="Kohler A."/>
            <person name="Kuo A."/>
            <person name="Nagy L.G."/>
            <person name="Floudas D."/>
            <person name="Copeland A."/>
            <person name="Barry K.W."/>
            <person name="Cichocki N."/>
            <person name="Veneault-Fourrey C."/>
            <person name="LaButti K."/>
            <person name="Lindquist E.A."/>
            <person name="Lipzen A."/>
            <person name="Lundell T."/>
            <person name="Morin E."/>
            <person name="Murat C."/>
            <person name="Riley R."/>
            <person name="Ohm R."/>
            <person name="Sun H."/>
            <person name="Tunlid A."/>
            <person name="Henrissat B."/>
            <person name="Grigoriev I.V."/>
            <person name="Hibbett D.S."/>
            <person name="Martin F."/>
        </authorList>
    </citation>
    <scope>NUCLEOTIDE SEQUENCE [LARGE SCALE GENOMIC DNA]</scope>
    <source>
        <strain evidence="3">MUT 4182</strain>
    </source>
</reference>
<evidence type="ECO:0000256" key="1">
    <source>
        <dbReference type="SAM" id="MobiDB-lite"/>
    </source>
</evidence>
<protein>
    <submittedName>
        <fullName evidence="2">Uncharacterized protein</fullName>
    </submittedName>
</protein>
<keyword evidence="3" id="KW-1185">Reference proteome</keyword>
<dbReference type="AlphaFoldDB" id="A0A0C3Q4F5"/>
<reference evidence="2 3" key="1">
    <citation type="submission" date="2014-04" db="EMBL/GenBank/DDBJ databases">
        <authorList>
            <consortium name="DOE Joint Genome Institute"/>
            <person name="Kuo A."/>
            <person name="Girlanda M."/>
            <person name="Perotto S."/>
            <person name="Kohler A."/>
            <person name="Nagy L.G."/>
            <person name="Floudas D."/>
            <person name="Copeland A."/>
            <person name="Barry K.W."/>
            <person name="Cichocki N."/>
            <person name="Veneault-Fourrey C."/>
            <person name="LaButti K."/>
            <person name="Lindquist E.A."/>
            <person name="Lipzen A."/>
            <person name="Lundell T."/>
            <person name="Morin E."/>
            <person name="Murat C."/>
            <person name="Sun H."/>
            <person name="Tunlid A."/>
            <person name="Henrissat B."/>
            <person name="Grigoriev I.V."/>
            <person name="Hibbett D.S."/>
            <person name="Martin F."/>
            <person name="Nordberg H.P."/>
            <person name="Cantor M.N."/>
            <person name="Hua S.X."/>
        </authorList>
    </citation>
    <scope>NUCLEOTIDE SEQUENCE [LARGE SCALE GENOMIC DNA]</scope>
    <source>
        <strain evidence="2 3">MUT 4182</strain>
    </source>
</reference>
<accession>A0A0C3Q4F5</accession>
<organism evidence="2 3">
    <name type="scientific">Tulasnella calospora MUT 4182</name>
    <dbReference type="NCBI Taxonomy" id="1051891"/>
    <lineage>
        <taxon>Eukaryota</taxon>
        <taxon>Fungi</taxon>
        <taxon>Dikarya</taxon>
        <taxon>Basidiomycota</taxon>
        <taxon>Agaricomycotina</taxon>
        <taxon>Agaricomycetes</taxon>
        <taxon>Cantharellales</taxon>
        <taxon>Tulasnellaceae</taxon>
        <taxon>Tulasnella</taxon>
    </lineage>
</organism>
<feature type="region of interest" description="Disordered" evidence="1">
    <location>
        <begin position="1"/>
        <end position="23"/>
    </location>
</feature>
<name>A0A0C3Q4F5_9AGAM</name>